<dbReference type="InterPro" id="IPR003462">
    <property type="entry name" value="ODC_Mu_crystall"/>
</dbReference>
<dbReference type="EMBL" id="WIEZ01000006">
    <property type="protein sequence ID" value="NKM45865.1"/>
    <property type="molecule type" value="Genomic_DNA"/>
</dbReference>
<comment type="caution">
    <text evidence="1">The sequence shown here is derived from an EMBL/GenBank/DDBJ whole genome shotgun (WGS) entry which is preliminary data.</text>
</comment>
<dbReference type="InterPro" id="IPR036291">
    <property type="entry name" value="NAD(P)-bd_dom_sf"/>
</dbReference>
<gene>
    <name evidence="1" type="ORF">GFL91_12865</name>
</gene>
<sequence>MDTHEAGDLVQPIRAGVISTDAVHATLDELCRRNVPARTSNDEITLYKAVGTALADLAAATMVYEAALIAG</sequence>
<organism evidence="1 2">
    <name type="scientific">Rhizobium leguminosarum bv. viciae</name>
    <dbReference type="NCBI Taxonomy" id="387"/>
    <lineage>
        <taxon>Bacteria</taxon>
        <taxon>Pseudomonadati</taxon>
        <taxon>Pseudomonadota</taxon>
        <taxon>Alphaproteobacteria</taxon>
        <taxon>Hyphomicrobiales</taxon>
        <taxon>Rhizobiaceae</taxon>
        <taxon>Rhizobium/Agrobacterium group</taxon>
        <taxon>Rhizobium</taxon>
    </lineage>
</organism>
<dbReference type="Proteomes" id="UP000662259">
    <property type="component" value="Unassembled WGS sequence"/>
</dbReference>
<dbReference type="Pfam" id="PF02423">
    <property type="entry name" value="OCD_Mu_crystall"/>
    <property type="match status" value="1"/>
</dbReference>
<evidence type="ECO:0000313" key="1">
    <source>
        <dbReference type="EMBL" id="NKM45865.1"/>
    </source>
</evidence>
<name>A0A8I2GSS6_RHILV</name>
<protein>
    <submittedName>
        <fullName evidence="1">Ornithine cyclodeaminase</fullName>
    </submittedName>
</protein>
<proteinExistence type="predicted"/>
<dbReference type="SUPFAM" id="SSF51735">
    <property type="entry name" value="NAD(P)-binding Rossmann-fold domains"/>
    <property type="match status" value="1"/>
</dbReference>
<dbReference type="Gene3D" id="3.40.50.720">
    <property type="entry name" value="NAD(P)-binding Rossmann-like Domain"/>
    <property type="match status" value="1"/>
</dbReference>
<accession>A0A8I2GSS6</accession>
<dbReference type="AlphaFoldDB" id="A0A8I2GSS6"/>
<reference evidence="1" key="1">
    <citation type="submission" date="2019-10" db="EMBL/GenBank/DDBJ databases">
        <title>Rhizobium leguminosarum symbiovar viciae collection.</title>
        <authorList>
            <person name="Boivin S."/>
            <person name="Lepetit M."/>
        </authorList>
    </citation>
    <scope>NUCLEOTIDE SEQUENCE</scope>
    <source>
        <strain evidence="1">L143</strain>
    </source>
</reference>
<evidence type="ECO:0000313" key="2">
    <source>
        <dbReference type="Proteomes" id="UP000662259"/>
    </source>
</evidence>